<sequence length="80" mass="9144">MCACKETGVIRNNMGNGCYQFVSCICATGNQSPEEVDGRRHDVMARLEIAYQMQMEGKWDMDLVATLQANKRKRKRKQIS</sequence>
<comment type="caution">
    <text evidence="1">The sequence shown here is derived from an EMBL/GenBank/DDBJ whole genome shotgun (WGS) entry which is preliminary data.</text>
</comment>
<reference evidence="1 2" key="1">
    <citation type="submission" date="2021-03" db="EMBL/GenBank/DDBJ databases">
        <title>Identification of novel Bacillus strains.</title>
        <authorList>
            <person name="Xiao Z."/>
            <person name="Li Y."/>
            <person name="Shen J."/>
        </authorList>
    </citation>
    <scope>NUCLEOTIDE SEQUENCE [LARGE SCALE GENOMIC DNA]</scope>
    <source>
        <strain evidence="1 2">SY8</strain>
    </source>
</reference>
<evidence type="ECO:0000313" key="2">
    <source>
        <dbReference type="Proteomes" id="UP000677611"/>
    </source>
</evidence>
<dbReference type="EMBL" id="JAGDQJ010000038">
    <property type="protein sequence ID" value="MBO1628216.1"/>
    <property type="molecule type" value="Genomic_DNA"/>
</dbReference>
<evidence type="ECO:0000313" key="1">
    <source>
        <dbReference type="EMBL" id="MBO1628216.1"/>
    </source>
</evidence>
<protein>
    <submittedName>
        <fullName evidence="1">Uncharacterized protein</fullName>
    </submittedName>
</protein>
<organism evidence="1 2">
    <name type="scientific">Bacillus arachidis</name>
    <dbReference type="NCBI Taxonomy" id="2819290"/>
    <lineage>
        <taxon>Bacteria</taxon>
        <taxon>Bacillati</taxon>
        <taxon>Bacillota</taxon>
        <taxon>Bacilli</taxon>
        <taxon>Bacillales</taxon>
        <taxon>Bacillaceae</taxon>
        <taxon>Bacillus</taxon>
    </lineage>
</organism>
<accession>A0ABS3P5V7</accession>
<proteinExistence type="predicted"/>
<keyword evidence="2" id="KW-1185">Reference proteome</keyword>
<dbReference type="Proteomes" id="UP000677611">
    <property type="component" value="Unassembled WGS sequence"/>
</dbReference>
<dbReference type="RefSeq" id="WP_208019286.1">
    <property type="nucleotide sequence ID" value="NZ_JAGDQJ010000038.1"/>
</dbReference>
<name>A0ABS3P5V7_9BACI</name>
<gene>
    <name evidence="1" type="ORF">J4P90_23985</name>
</gene>